<protein>
    <submittedName>
        <fullName evidence="1">(rape) hypothetical protein</fullName>
    </submittedName>
</protein>
<organism evidence="1">
    <name type="scientific">Brassica napus</name>
    <name type="common">Rape</name>
    <dbReference type="NCBI Taxonomy" id="3708"/>
    <lineage>
        <taxon>Eukaryota</taxon>
        <taxon>Viridiplantae</taxon>
        <taxon>Streptophyta</taxon>
        <taxon>Embryophyta</taxon>
        <taxon>Tracheophyta</taxon>
        <taxon>Spermatophyta</taxon>
        <taxon>Magnoliopsida</taxon>
        <taxon>eudicotyledons</taxon>
        <taxon>Gunneridae</taxon>
        <taxon>Pentapetalae</taxon>
        <taxon>rosids</taxon>
        <taxon>malvids</taxon>
        <taxon>Brassicales</taxon>
        <taxon>Brassicaceae</taxon>
        <taxon>Brassiceae</taxon>
        <taxon>Brassica</taxon>
    </lineage>
</organism>
<dbReference type="AlphaFoldDB" id="A0A816JPR3"/>
<proteinExistence type="predicted"/>
<accession>A0A816JPR3</accession>
<sequence>MFDMFRRPRLCLSLLRRPQNPIVGWSFSSSVGLTLSSSMFFSQSVLAITMKFTELMVFVGTPWREEERRIYSVSGLLKLHKRRCSYIGVDIEFRLYASLKMRDSYVWVKLALIQVEDSKKTWDRRRHLVGINSMIK</sequence>
<dbReference type="EMBL" id="HG994368">
    <property type="protein sequence ID" value="CAF1865328.1"/>
    <property type="molecule type" value="Genomic_DNA"/>
</dbReference>
<reference evidence="1" key="1">
    <citation type="submission" date="2021-01" db="EMBL/GenBank/DDBJ databases">
        <authorList>
            <consortium name="Genoscope - CEA"/>
            <person name="William W."/>
        </authorList>
    </citation>
    <scope>NUCLEOTIDE SEQUENCE</scope>
</reference>
<evidence type="ECO:0000313" key="1">
    <source>
        <dbReference type="EMBL" id="CAF1865328.1"/>
    </source>
</evidence>
<name>A0A816JPR3_BRANA</name>
<dbReference type="Proteomes" id="UP001295469">
    <property type="component" value="Chromosome C04"/>
</dbReference>
<gene>
    <name evidence="1" type="ORF">DARMORV10_C04P60670.1</name>
</gene>